<dbReference type="PRINTS" id="PR00837">
    <property type="entry name" value="V5TPXLIKE"/>
</dbReference>
<dbReference type="SUPFAM" id="SSF55797">
    <property type="entry name" value="PR-1-like"/>
    <property type="match status" value="1"/>
</dbReference>
<dbReference type="PRINTS" id="PR00838">
    <property type="entry name" value="V5ALLERGEN"/>
</dbReference>
<dbReference type="InterPro" id="IPR014044">
    <property type="entry name" value="CAP_dom"/>
</dbReference>
<proteinExistence type="inferred from homology"/>
<dbReference type="Gene3D" id="3.40.33.10">
    <property type="entry name" value="CAP"/>
    <property type="match status" value="1"/>
</dbReference>
<feature type="non-terminal residue" evidence="3">
    <location>
        <position position="168"/>
    </location>
</feature>
<reference evidence="3" key="1">
    <citation type="journal article" date="2008" name="Nature">
        <title>The amphioxus genome and the evolution of the chordate karyotype.</title>
        <authorList>
            <consortium name="US DOE Joint Genome Institute (JGI-PGF)"/>
            <person name="Putnam N.H."/>
            <person name="Butts T."/>
            <person name="Ferrier D.E.K."/>
            <person name="Furlong R.F."/>
            <person name="Hellsten U."/>
            <person name="Kawashima T."/>
            <person name="Robinson-Rechavi M."/>
            <person name="Shoguchi E."/>
            <person name="Terry A."/>
            <person name="Yu J.-K."/>
            <person name="Benito-Gutierrez E.L."/>
            <person name="Dubchak I."/>
            <person name="Garcia-Fernandez J."/>
            <person name="Gibson-Brown J.J."/>
            <person name="Grigoriev I.V."/>
            <person name="Horton A.C."/>
            <person name="de Jong P.J."/>
            <person name="Jurka J."/>
            <person name="Kapitonov V.V."/>
            <person name="Kohara Y."/>
            <person name="Kuroki Y."/>
            <person name="Lindquist E."/>
            <person name="Lucas S."/>
            <person name="Osoegawa K."/>
            <person name="Pennacchio L.A."/>
            <person name="Salamov A.A."/>
            <person name="Satou Y."/>
            <person name="Sauka-Spengler T."/>
            <person name="Schmutz J."/>
            <person name="Shin-I T."/>
            <person name="Toyoda A."/>
            <person name="Bronner-Fraser M."/>
            <person name="Fujiyama A."/>
            <person name="Holland L.Z."/>
            <person name="Holland P.W.H."/>
            <person name="Satoh N."/>
            <person name="Rokhsar D.S."/>
        </authorList>
    </citation>
    <scope>NUCLEOTIDE SEQUENCE [LARGE SCALE GENOMIC DNA]</scope>
    <source>
        <strain evidence="3">S238N-H82</strain>
        <tissue evidence="3">Testes</tissue>
    </source>
</reference>
<feature type="non-terminal residue" evidence="3">
    <location>
        <position position="1"/>
    </location>
</feature>
<dbReference type="SMART" id="SM00198">
    <property type="entry name" value="SCP"/>
    <property type="match status" value="1"/>
</dbReference>
<gene>
    <name evidence="3" type="ORF">BRAFLDRAFT_140095</name>
</gene>
<dbReference type="InterPro" id="IPR018244">
    <property type="entry name" value="Allrgn_V5/Tpx1_CS"/>
</dbReference>
<dbReference type="eggNOG" id="KOG3017">
    <property type="taxonomic scope" value="Eukaryota"/>
</dbReference>
<dbReference type="PANTHER" id="PTHR10334">
    <property type="entry name" value="CYSTEINE-RICH SECRETORY PROTEIN-RELATED"/>
    <property type="match status" value="1"/>
</dbReference>
<dbReference type="InterPro" id="IPR035940">
    <property type="entry name" value="CAP_sf"/>
</dbReference>
<dbReference type="Pfam" id="PF00188">
    <property type="entry name" value="CAP"/>
    <property type="match status" value="1"/>
</dbReference>
<sequence>VVHLHNQVRAGVSPSASNMKYMSWNAGLAEKAQEYAEQCNGGHNPDLSFIGPGYTTVGENIYITTADQLNWFDAIGNWADEVGDYDIYNDTCKEQKVCGHYTQVVWADSYQLGCGATKCASVAGMNDAILVICNYGPRGNYIGRRPYVLGERCSECRQGDNCSMGGLC</sequence>
<dbReference type="PROSITE" id="PS01010">
    <property type="entry name" value="CRISP_2"/>
    <property type="match status" value="1"/>
</dbReference>
<dbReference type="InterPro" id="IPR002413">
    <property type="entry name" value="V5_allergen-like"/>
</dbReference>
<comment type="similarity">
    <text evidence="1">Belongs to the CRISP family.</text>
</comment>
<accession>C3Y682</accession>
<evidence type="ECO:0000259" key="2">
    <source>
        <dbReference type="SMART" id="SM00198"/>
    </source>
</evidence>
<dbReference type="PROSITE" id="PS01009">
    <property type="entry name" value="CRISP_1"/>
    <property type="match status" value="1"/>
</dbReference>
<dbReference type="EMBL" id="GG666487">
    <property type="protein sequence ID" value="EEN64479.1"/>
    <property type="molecule type" value="Genomic_DNA"/>
</dbReference>
<dbReference type="InterPro" id="IPR001283">
    <property type="entry name" value="CRISP-related"/>
</dbReference>
<evidence type="ECO:0000313" key="3">
    <source>
        <dbReference type="EMBL" id="EEN64479.1"/>
    </source>
</evidence>
<feature type="domain" description="SCP" evidence="2">
    <location>
        <begin position="1"/>
        <end position="143"/>
    </location>
</feature>
<dbReference type="AlphaFoldDB" id="C3Y682"/>
<dbReference type="InParanoid" id="C3Y682"/>
<dbReference type="STRING" id="7739.C3Y682"/>
<organism>
    <name type="scientific">Branchiostoma floridae</name>
    <name type="common">Florida lancelet</name>
    <name type="synonym">Amphioxus</name>
    <dbReference type="NCBI Taxonomy" id="7739"/>
    <lineage>
        <taxon>Eukaryota</taxon>
        <taxon>Metazoa</taxon>
        <taxon>Chordata</taxon>
        <taxon>Cephalochordata</taxon>
        <taxon>Leptocardii</taxon>
        <taxon>Amphioxiformes</taxon>
        <taxon>Branchiostomatidae</taxon>
        <taxon>Branchiostoma</taxon>
    </lineage>
</organism>
<evidence type="ECO:0000256" key="1">
    <source>
        <dbReference type="ARBA" id="ARBA00009923"/>
    </source>
</evidence>
<name>C3Y682_BRAFL</name>
<protein>
    <recommendedName>
        <fullName evidence="2">SCP domain-containing protein</fullName>
    </recommendedName>
</protein>
<dbReference type="GO" id="GO:0005576">
    <property type="term" value="C:extracellular region"/>
    <property type="evidence" value="ECO:0007669"/>
    <property type="project" value="InterPro"/>
</dbReference>